<evidence type="ECO:0000256" key="3">
    <source>
        <dbReference type="PIRSR" id="PIRSR602678-1"/>
    </source>
</evidence>
<dbReference type="Proteomes" id="UP000198984">
    <property type="component" value="Unassembled WGS sequence"/>
</dbReference>
<dbReference type="InterPro" id="IPR036069">
    <property type="entry name" value="DUF34/NIF3_sf"/>
</dbReference>
<sequence>MKNDPGRRTFIANALKASAAATLLNIPGFAMALQQKKYTIKEVMDIILKEVPGAPFKTTVDTLKSGDEQQTVTGIVTTMFATVQVIEQAAKLKANFIIAHEPTFYNHLDDVNYVANNRVVQQKQALLKKYNITVWRFHDYWHSVEPDGIGYGVLKKAGWVQYYKPGQRILQMPPITLEKLVAHLEQTLAIKHVRVIGDLSQTCARIALLPGAAGGQTQIAIVEKEQPDVLIVGEVHEWETAEYIRDARQMGGKTALIVLGHSVSEEPGMDWLVDWLKPKIPGVPVTHIVSGDPFTWM</sequence>
<evidence type="ECO:0000256" key="2">
    <source>
        <dbReference type="ARBA" id="ARBA00022723"/>
    </source>
</evidence>
<dbReference type="PROSITE" id="PS51318">
    <property type="entry name" value="TAT"/>
    <property type="match status" value="1"/>
</dbReference>
<proteinExistence type="inferred from homology"/>
<dbReference type="SUPFAM" id="SSF102705">
    <property type="entry name" value="NIF3 (NGG1p interacting factor 3)-like"/>
    <property type="match status" value="1"/>
</dbReference>
<dbReference type="PANTHER" id="PTHR13799">
    <property type="entry name" value="NGG1 INTERACTING FACTOR 3"/>
    <property type="match status" value="1"/>
</dbReference>
<name>A0A1H7V0N0_9BACT</name>
<feature type="signal peptide" evidence="4">
    <location>
        <begin position="1"/>
        <end position="32"/>
    </location>
</feature>
<feature type="binding site" evidence="3">
    <location>
        <position position="261"/>
    </location>
    <ligand>
        <name>a divalent metal cation</name>
        <dbReference type="ChEBI" id="CHEBI:60240"/>
        <label>1</label>
    </ligand>
</feature>
<dbReference type="InterPro" id="IPR002678">
    <property type="entry name" value="DUF34/NIF3"/>
</dbReference>
<feature type="chain" id="PRO_5011754767" evidence="4">
    <location>
        <begin position="33"/>
        <end position="297"/>
    </location>
</feature>
<evidence type="ECO:0000313" key="5">
    <source>
        <dbReference type="EMBL" id="SEM02696.1"/>
    </source>
</evidence>
<dbReference type="Pfam" id="PF01784">
    <property type="entry name" value="DUF34_NIF3"/>
    <property type="match status" value="1"/>
</dbReference>
<dbReference type="OrthoDB" id="1116574at2"/>
<dbReference type="GO" id="GO:0016787">
    <property type="term" value="F:hydrolase activity"/>
    <property type="evidence" value="ECO:0007669"/>
    <property type="project" value="UniProtKB-KW"/>
</dbReference>
<protein>
    <submittedName>
        <fullName evidence="5">Putative GTP cyclohydrolase 1 type 2, NIF3 family</fullName>
    </submittedName>
</protein>
<keyword evidence="2 3" id="KW-0479">Metal-binding</keyword>
<comment type="similarity">
    <text evidence="1">Belongs to the GTP cyclohydrolase I type 2/NIF3 family.</text>
</comment>
<feature type="binding site" evidence="3">
    <location>
        <position position="265"/>
    </location>
    <ligand>
        <name>a divalent metal cation</name>
        <dbReference type="ChEBI" id="CHEBI:60240"/>
        <label>1</label>
    </ligand>
</feature>
<dbReference type="GO" id="GO:0046872">
    <property type="term" value="F:metal ion binding"/>
    <property type="evidence" value="ECO:0007669"/>
    <property type="project" value="UniProtKB-KW"/>
</dbReference>
<dbReference type="STRING" id="573321.SAMN04488505_103173"/>
<dbReference type="RefSeq" id="WP_089912487.1">
    <property type="nucleotide sequence ID" value="NZ_FOBB01000003.1"/>
</dbReference>
<dbReference type="GO" id="GO:0005737">
    <property type="term" value="C:cytoplasm"/>
    <property type="evidence" value="ECO:0007669"/>
    <property type="project" value="TreeGrafter"/>
</dbReference>
<evidence type="ECO:0000313" key="6">
    <source>
        <dbReference type="Proteomes" id="UP000198984"/>
    </source>
</evidence>
<dbReference type="Gene3D" id="3.40.1390.30">
    <property type="entry name" value="NIF3 (NGG1p interacting factor 3)-like"/>
    <property type="match status" value="2"/>
</dbReference>
<evidence type="ECO:0000256" key="1">
    <source>
        <dbReference type="ARBA" id="ARBA00006964"/>
    </source>
</evidence>
<keyword evidence="6" id="KW-1185">Reference proteome</keyword>
<reference evidence="5 6" key="1">
    <citation type="submission" date="2016-10" db="EMBL/GenBank/DDBJ databases">
        <authorList>
            <person name="de Groot N.N."/>
        </authorList>
    </citation>
    <scope>NUCLEOTIDE SEQUENCE [LARGE SCALE GENOMIC DNA]</scope>
    <source>
        <strain evidence="5 6">DSM 21039</strain>
    </source>
</reference>
<dbReference type="InterPro" id="IPR006311">
    <property type="entry name" value="TAT_signal"/>
</dbReference>
<dbReference type="EMBL" id="FOBB01000003">
    <property type="protein sequence ID" value="SEM02696.1"/>
    <property type="molecule type" value="Genomic_DNA"/>
</dbReference>
<feature type="binding site" evidence="3">
    <location>
        <position position="100"/>
    </location>
    <ligand>
        <name>a divalent metal cation</name>
        <dbReference type="ChEBI" id="CHEBI:60240"/>
        <label>1</label>
    </ligand>
</feature>
<accession>A0A1H7V0N0</accession>
<keyword evidence="4" id="KW-0732">Signal</keyword>
<dbReference type="PANTHER" id="PTHR13799:SF14">
    <property type="entry name" value="GTP CYCLOHYDROLASE 1 TYPE 2 HOMOLOG"/>
    <property type="match status" value="1"/>
</dbReference>
<evidence type="ECO:0000256" key="4">
    <source>
        <dbReference type="SAM" id="SignalP"/>
    </source>
</evidence>
<organism evidence="5 6">
    <name type="scientific">Chitinophaga rupis</name>
    <dbReference type="NCBI Taxonomy" id="573321"/>
    <lineage>
        <taxon>Bacteria</taxon>
        <taxon>Pseudomonadati</taxon>
        <taxon>Bacteroidota</taxon>
        <taxon>Chitinophagia</taxon>
        <taxon>Chitinophagales</taxon>
        <taxon>Chitinophagaceae</taxon>
        <taxon>Chitinophaga</taxon>
    </lineage>
</organism>
<keyword evidence="5" id="KW-0378">Hydrolase</keyword>
<dbReference type="AlphaFoldDB" id="A0A1H7V0N0"/>
<gene>
    <name evidence="5" type="ORF">SAMN04488505_103173</name>
</gene>